<dbReference type="EnsemblPlants" id="AET0Gv20079400.1">
    <property type="protein sequence ID" value="AET0Gv20079400.1"/>
    <property type="gene ID" value="AET0Gv20079400"/>
</dbReference>
<evidence type="ECO:0000256" key="3">
    <source>
        <dbReference type="ARBA" id="ARBA00022448"/>
    </source>
</evidence>
<proteinExistence type="inferred from homology"/>
<dbReference type="PANTHER" id="PTHR42829">
    <property type="entry name" value="NADH-UBIQUINONE OXIDOREDUCTASE CHAIN 5"/>
    <property type="match status" value="1"/>
</dbReference>
<evidence type="ECO:0000256" key="7">
    <source>
        <dbReference type="ARBA" id="ARBA00023027"/>
    </source>
</evidence>
<evidence type="ECO:0008006" key="12">
    <source>
        <dbReference type="Google" id="ProtNLM"/>
    </source>
</evidence>
<evidence type="ECO:0000256" key="9">
    <source>
        <dbReference type="SAM" id="Phobius"/>
    </source>
</evidence>
<reference evidence="11" key="1">
    <citation type="journal article" date="2014" name="Science">
        <title>Ancient hybridizations among the ancestral genomes of bread wheat.</title>
        <authorList>
            <consortium name="International Wheat Genome Sequencing Consortium,"/>
            <person name="Marcussen T."/>
            <person name="Sandve S.R."/>
            <person name="Heier L."/>
            <person name="Spannagl M."/>
            <person name="Pfeifer M."/>
            <person name="Jakobsen K.S."/>
            <person name="Wulff B.B."/>
            <person name="Steuernagel B."/>
            <person name="Mayer K.F."/>
            <person name="Olsen O.A."/>
        </authorList>
    </citation>
    <scope>NUCLEOTIDE SEQUENCE [LARGE SCALE GENOMIC DNA]</scope>
    <source>
        <strain evidence="11">cv. AL8/78</strain>
    </source>
</reference>
<evidence type="ECO:0000256" key="5">
    <source>
        <dbReference type="ARBA" id="ARBA00022967"/>
    </source>
</evidence>
<keyword evidence="8 9" id="KW-0472">Membrane</keyword>
<keyword evidence="6 9" id="KW-1133">Transmembrane helix</keyword>
<reference evidence="11" key="2">
    <citation type="journal article" date="2017" name="Nat. Plants">
        <title>The Aegilops tauschii genome reveals multiple impacts of transposons.</title>
        <authorList>
            <person name="Zhao G."/>
            <person name="Zou C."/>
            <person name="Li K."/>
            <person name="Wang K."/>
            <person name="Li T."/>
            <person name="Gao L."/>
            <person name="Zhang X."/>
            <person name="Wang H."/>
            <person name="Yang Z."/>
            <person name="Liu X."/>
            <person name="Jiang W."/>
            <person name="Mao L."/>
            <person name="Kong X."/>
            <person name="Jiao Y."/>
            <person name="Jia J."/>
        </authorList>
    </citation>
    <scope>NUCLEOTIDE SEQUENCE [LARGE SCALE GENOMIC DNA]</scope>
    <source>
        <strain evidence="11">cv. AL8/78</strain>
    </source>
</reference>
<dbReference type="GO" id="GO:0009507">
    <property type="term" value="C:chloroplast"/>
    <property type="evidence" value="ECO:0007669"/>
    <property type="project" value="TreeGrafter"/>
</dbReference>
<dbReference type="GO" id="GO:0015990">
    <property type="term" value="P:electron transport coupled proton transport"/>
    <property type="evidence" value="ECO:0007669"/>
    <property type="project" value="TreeGrafter"/>
</dbReference>
<keyword evidence="11" id="KW-1185">Reference proteome</keyword>
<dbReference type="Gramene" id="AET0Gv20079400.1">
    <property type="protein sequence ID" value="AET0Gv20079400.1"/>
    <property type="gene ID" value="AET0Gv20079400"/>
</dbReference>
<dbReference type="PRINTS" id="PR01435">
    <property type="entry name" value="NPOXDRDTASE5"/>
</dbReference>
<keyword evidence="4 9" id="KW-0812">Transmembrane</keyword>
<evidence type="ECO:0000256" key="6">
    <source>
        <dbReference type="ARBA" id="ARBA00022989"/>
    </source>
</evidence>
<protein>
    <recommendedName>
        <fullName evidence="12">NADH-Ubiquinone oxidoreductase (complex I) chain 5 N-terminal domain-containing protein</fullName>
    </recommendedName>
</protein>
<keyword evidence="5" id="KW-1278">Translocase</keyword>
<keyword evidence="7" id="KW-0520">NAD</keyword>
<evidence type="ECO:0000313" key="10">
    <source>
        <dbReference type="EnsemblPlants" id="AET0Gv20079400.1"/>
    </source>
</evidence>
<evidence type="ECO:0000256" key="2">
    <source>
        <dbReference type="ARBA" id="ARBA00008200"/>
    </source>
</evidence>
<dbReference type="GO" id="GO:0042773">
    <property type="term" value="P:ATP synthesis coupled electron transport"/>
    <property type="evidence" value="ECO:0007669"/>
    <property type="project" value="InterPro"/>
</dbReference>
<keyword evidence="3" id="KW-0813">Transport</keyword>
<accession>A0A452XE26</accession>
<sequence length="144" mass="16984">FNEINFGKIKNFSIFSYSFYLFFQKEIRIGLVNRKQFYRKIEVKIEVKIAISFLMEHTYQYAWVIPLLPLPVIMSMGFGLILIPTATKNLRRIWAFPSVLLLSIAMVFSVQLSIQQINGSSIYQYLWSWTVNNDFSLEFGYLID</sequence>
<dbReference type="PANTHER" id="PTHR42829:SF2">
    <property type="entry name" value="NADH-UBIQUINONE OXIDOREDUCTASE CHAIN 5"/>
    <property type="match status" value="1"/>
</dbReference>
<dbReference type="GO" id="GO:0008137">
    <property type="term" value="F:NADH dehydrogenase (ubiquinone) activity"/>
    <property type="evidence" value="ECO:0007669"/>
    <property type="project" value="InterPro"/>
</dbReference>
<dbReference type="Proteomes" id="UP000015105">
    <property type="component" value="Unassembled WGS sequence"/>
</dbReference>
<evidence type="ECO:0000256" key="8">
    <source>
        <dbReference type="ARBA" id="ARBA00023136"/>
    </source>
</evidence>
<dbReference type="GO" id="GO:0016020">
    <property type="term" value="C:membrane"/>
    <property type="evidence" value="ECO:0007669"/>
    <property type="project" value="UniProtKB-SubCell"/>
</dbReference>
<dbReference type="GO" id="GO:0003954">
    <property type="term" value="F:NADH dehydrogenase activity"/>
    <property type="evidence" value="ECO:0007669"/>
    <property type="project" value="TreeGrafter"/>
</dbReference>
<comment type="similarity">
    <text evidence="2">Belongs to the complex I subunit 5 family.</text>
</comment>
<comment type="subcellular location">
    <subcellularLocation>
        <location evidence="1">Membrane</location>
        <topology evidence="1">Multi-pass membrane protein</topology>
    </subcellularLocation>
</comment>
<feature type="transmembrane region" description="Helical" evidence="9">
    <location>
        <begin position="94"/>
        <end position="114"/>
    </location>
</feature>
<evidence type="ECO:0000256" key="4">
    <source>
        <dbReference type="ARBA" id="ARBA00022692"/>
    </source>
</evidence>
<dbReference type="AlphaFoldDB" id="A0A452XE26"/>
<dbReference type="InterPro" id="IPR003945">
    <property type="entry name" value="NU5C-like"/>
</dbReference>
<reference evidence="10" key="3">
    <citation type="submission" date="2019-03" db="UniProtKB">
        <authorList>
            <consortium name="EnsemblPlants"/>
        </authorList>
    </citation>
    <scope>IDENTIFICATION</scope>
</reference>
<evidence type="ECO:0000313" key="11">
    <source>
        <dbReference type="Proteomes" id="UP000015105"/>
    </source>
</evidence>
<evidence type="ECO:0000256" key="1">
    <source>
        <dbReference type="ARBA" id="ARBA00004141"/>
    </source>
</evidence>
<name>A0A452XE26_AEGTS</name>
<feature type="transmembrane region" description="Helical" evidence="9">
    <location>
        <begin position="61"/>
        <end position="82"/>
    </location>
</feature>
<organism evidence="10 11">
    <name type="scientific">Aegilops tauschii subsp. strangulata</name>
    <name type="common">Goatgrass</name>
    <dbReference type="NCBI Taxonomy" id="200361"/>
    <lineage>
        <taxon>Eukaryota</taxon>
        <taxon>Viridiplantae</taxon>
        <taxon>Streptophyta</taxon>
        <taxon>Embryophyta</taxon>
        <taxon>Tracheophyta</taxon>
        <taxon>Spermatophyta</taxon>
        <taxon>Magnoliopsida</taxon>
        <taxon>Liliopsida</taxon>
        <taxon>Poales</taxon>
        <taxon>Poaceae</taxon>
        <taxon>BOP clade</taxon>
        <taxon>Pooideae</taxon>
        <taxon>Triticodae</taxon>
        <taxon>Triticeae</taxon>
        <taxon>Triticinae</taxon>
        <taxon>Aegilops</taxon>
    </lineage>
</organism>
<dbReference type="STRING" id="200361.A0A452XE26"/>